<organism evidence="2 3">
    <name type="scientific">Rouxiella badensis</name>
    <dbReference type="NCBI Taxonomy" id="1646377"/>
    <lineage>
        <taxon>Bacteria</taxon>
        <taxon>Pseudomonadati</taxon>
        <taxon>Pseudomonadota</taxon>
        <taxon>Gammaproteobacteria</taxon>
        <taxon>Enterobacterales</taxon>
        <taxon>Yersiniaceae</taxon>
        <taxon>Rouxiella</taxon>
    </lineage>
</organism>
<proteinExistence type="predicted"/>
<evidence type="ECO:0000313" key="2">
    <source>
        <dbReference type="EMBL" id="ORJ26192.1"/>
    </source>
</evidence>
<name>A0A1X0WHD3_9GAMM</name>
<dbReference type="AlphaFoldDB" id="A0A1X0WHD3"/>
<evidence type="ECO:0000313" key="3">
    <source>
        <dbReference type="Proteomes" id="UP000192536"/>
    </source>
</evidence>
<accession>A0A1X0WHD3</accession>
<sequence>MDKKRSLFDENTQENGTGFSRRDMLKGVGSAMVAATLLGFPFLTQAETDTATGSPVIFTQFFIVSQAITEHQDLSPGMSARIFNAFYHGNPQFATQVTKLYGLLQPNQRAKQFQEVAKQNGLGDVLTSIITGWYTGTIKNGTDTILISYKDALMYRPVSDGLIVPTYCGNGPLWFTAPPPAAPMPEYMKEERLKATPDTVNTSKA</sequence>
<comment type="caution">
    <text evidence="2">The sequence shown here is derived from an EMBL/GenBank/DDBJ whole genome shotgun (WGS) entry which is preliminary data.</text>
</comment>
<dbReference type="GeneID" id="93564960"/>
<dbReference type="EMBL" id="MRWE01000009">
    <property type="protein sequence ID" value="ORJ26192.1"/>
    <property type="molecule type" value="Genomic_DNA"/>
</dbReference>
<keyword evidence="3" id="KW-1185">Reference proteome</keyword>
<dbReference type="RefSeq" id="WP_017492262.1">
    <property type="nucleotide sequence ID" value="NZ_CAUQAZ010000008.1"/>
</dbReference>
<reference evidence="2 3" key="1">
    <citation type="journal article" date="2017" name="Int. J. Syst. Evol. Microbiol.">
        <title>Rouxiella badensis sp. nov. and Rouxiella silvae sp. nov. isolated from peat bog soil in Germany and emendation of the genus description.</title>
        <authorList>
            <person name="Le Fleche-Mateos A."/>
            <person name="Kugler J.H."/>
            <person name="Hansen S.H."/>
            <person name="Syldatk C."/>
            <person name="Hausmann R."/>
            <person name="Lomprez F."/>
            <person name="Vandenbogaert M."/>
            <person name="Manuguerra J.C."/>
            <person name="Grimont P.A."/>
        </authorList>
    </citation>
    <scope>NUCLEOTIDE SEQUENCE [LARGE SCALE GENOMIC DNA]</scope>
    <source>
        <strain evidence="2 3">DSM 100043</strain>
    </source>
</reference>
<feature type="region of interest" description="Disordered" evidence="1">
    <location>
        <begin position="1"/>
        <end position="20"/>
    </location>
</feature>
<dbReference type="InterPro" id="IPR006311">
    <property type="entry name" value="TAT_signal"/>
</dbReference>
<dbReference type="Proteomes" id="UP000192536">
    <property type="component" value="Unassembled WGS sequence"/>
</dbReference>
<feature type="compositionally biased region" description="Polar residues" evidence="1">
    <location>
        <begin position="9"/>
        <end position="18"/>
    </location>
</feature>
<dbReference type="InterPro" id="IPR024651">
    <property type="entry name" value="FAD-SLDH_ssu"/>
</dbReference>
<dbReference type="PROSITE" id="PS51318">
    <property type="entry name" value="TAT"/>
    <property type="match status" value="1"/>
</dbReference>
<dbReference type="STRING" id="1646377.BS640_07620"/>
<gene>
    <name evidence="2" type="ORF">BS640_07620</name>
</gene>
<protein>
    <submittedName>
        <fullName evidence="2">Dehydrogenase</fullName>
    </submittedName>
</protein>
<evidence type="ECO:0000256" key="1">
    <source>
        <dbReference type="SAM" id="MobiDB-lite"/>
    </source>
</evidence>
<dbReference type="Pfam" id="PF12318">
    <property type="entry name" value="FAD-SLDH"/>
    <property type="match status" value="1"/>
</dbReference>